<evidence type="ECO:0000256" key="1">
    <source>
        <dbReference type="SAM" id="Coils"/>
    </source>
</evidence>
<keyword evidence="3" id="KW-1185">Reference proteome</keyword>
<name>A0ABN6WUS0_9BACT</name>
<feature type="coiled-coil region" evidence="1">
    <location>
        <begin position="33"/>
        <end position="60"/>
    </location>
</feature>
<sequence length="63" mass="7813">MEKEKLLHEIEKLLSFDGNDTTINPDYLEFFTVEELESIRRELERKYKNMVEENLDWMQQFKK</sequence>
<evidence type="ECO:0000313" key="2">
    <source>
        <dbReference type="EMBL" id="BDY12731.1"/>
    </source>
</evidence>
<evidence type="ECO:0000313" key="3">
    <source>
        <dbReference type="Proteomes" id="UP001321445"/>
    </source>
</evidence>
<gene>
    <name evidence="2" type="ORF">HCR_10430</name>
</gene>
<dbReference type="Proteomes" id="UP001321445">
    <property type="component" value="Chromosome"/>
</dbReference>
<keyword evidence="1" id="KW-0175">Coiled coil</keyword>
<accession>A0ABN6WUS0</accession>
<protein>
    <submittedName>
        <fullName evidence="2">Uncharacterized protein</fullName>
    </submittedName>
</protein>
<dbReference type="RefSeq" id="WP_286337910.1">
    <property type="nucleotide sequence ID" value="NZ_AP027370.1"/>
</dbReference>
<reference evidence="2 3" key="1">
    <citation type="submission" date="2023-03" db="EMBL/GenBank/DDBJ databases">
        <title>Description of Hydrogenimonas sp. ISO32.</title>
        <authorList>
            <person name="Mino S."/>
            <person name="Fukazawa S."/>
            <person name="Sawabe T."/>
        </authorList>
    </citation>
    <scope>NUCLEOTIDE SEQUENCE [LARGE SCALE GENOMIC DNA]</scope>
    <source>
        <strain evidence="2 3">ISO32</strain>
    </source>
</reference>
<proteinExistence type="predicted"/>
<organism evidence="2 3">
    <name type="scientific">Hydrogenimonas cancrithermarum</name>
    <dbReference type="NCBI Taxonomy" id="2993563"/>
    <lineage>
        <taxon>Bacteria</taxon>
        <taxon>Pseudomonadati</taxon>
        <taxon>Campylobacterota</taxon>
        <taxon>Epsilonproteobacteria</taxon>
        <taxon>Campylobacterales</taxon>
        <taxon>Hydrogenimonadaceae</taxon>
        <taxon>Hydrogenimonas</taxon>
    </lineage>
</organism>
<dbReference type="EMBL" id="AP027370">
    <property type="protein sequence ID" value="BDY12731.1"/>
    <property type="molecule type" value="Genomic_DNA"/>
</dbReference>